<protein>
    <recommendedName>
        <fullName evidence="3">Tsi6 domain-containing protein</fullName>
    </recommendedName>
</protein>
<name>A0ABN0UFC7_9GAMM</name>
<comment type="caution">
    <text evidence="1">The sequence shown here is derived from an EMBL/GenBank/DDBJ whole genome shotgun (WGS) entry which is preliminary data.</text>
</comment>
<proteinExistence type="predicted"/>
<accession>A0ABN0UFC7</accession>
<reference evidence="1 2" key="1">
    <citation type="journal article" date="2019" name="Int. J. Syst. Evol. Microbiol.">
        <title>The Global Catalogue of Microorganisms (GCM) 10K type strain sequencing project: providing services to taxonomists for standard genome sequencing and annotation.</title>
        <authorList>
            <consortium name="The Broad Institute Genomics Platform"/>
            <consortium name="The Broad Institute Genome Sequencing Center for Infectious Disease"/>
            <person name="Wu L."/>
            <person name="Ma J."/>
        </authorList>
    </citation>
    <scope>NUCLEOTIDE SEQUENCE [LARGE SCALE GENOMIC DNA]</scope>
    <source>
        <strain evidence="1 2">JCM 16242</strain>
    </source>
</reference>
<keyword evidence="2" id="KW-1185">Reference proteome</keyword>
<evidence type="ECO:0008006" key="3">
    <source>
        <dbReference type="Google" id="ProtNLM"/>
    </source>
</evidence>
<organism evidence="1 2">
    <name type="scientific">Rhodanobacter caeni</name>
    <dbReference type="NCBI Taxonomy" id="657654"/>
    <lineage>
        <taxon>Bacteria</taxon>
        <taxon>Pseudomonadati</taxon>
        <taxon>Pseudomonadota</taxon>
        <taxon>Gammaproteobacteria</taxon>
        <taxon>Lysobacterales</taxon>
        <taxon>Rhodanobacteraceae</taxon>
        <taxon>Rhodanobacter</taxon>
    </lineage>
</organism>
<evidence type="ECO:0000313" key="2">
    <source>
        <dbReference type="Proteomes" id="UP001500657"/>
    </source>
</evidence>
<evidence type="ECO:0000313" key="1">
    <source>
        <dbReference type="EMBL" id="GAA0248606.1"/>
    </source>
</evidence>
<dbReference type="EMBL" id="BAAAFO010000002">
    <property type="protein sequence ID" value="GAA0248606.1"/>
    <property type="molecule type" value="Genomic_DNA"/>
</dbReference>
<sequence>MHEALLTKARLALAQIEPLAAQGWPPAQSIARQLRWCVAFASGQPCADRPGPFSMGLIATRELDMYGEMPELADLINQIQQDVETALT</sequence>
<dbReference type="Proteomes" id="UP001500657">
    <property type="component" value="Unassembled WGS sequence"/>
</dbReference>
<gene>
    <name evidence="1" type="ORF">GCM10009126_12630</name>
</gene>
<dbReference type="RefSeq" id="WP_343881332.1">
    <property type="nucleotide sequence ID" value="NZ_BAAAFO010000002.1"/>
</dbReference>